<proteinExistence type="inferred from homology"/>
<dbReference type="Pfam" id="PF00005">
    <property type="entry name" value="ABC_tran"/>
    <property type="match status" value="1"/>
</dbReference>
<evidence type="ECO:0000313" key="17">
    <source>
        <dbReference type="Proteomes" id="UP000008792"/>
    </source>
</evidence>
<dbReference type="GO" id="GO:0005774">
    <property type="term" value="C:vacuolar membrane"/>
    <property type="evidence" value="ECO:0007669"/>
    <property type="project" value="UniProtKB-SubCell"/>
</dbReference>
<feature type="transmembrane region" description="Helical" evidence="13">
    <location>
        <begin position="112"/>
        <end position="129"/>
    </location>
</feature>
<comment type="catalytic activity">
    <reaction evidence="11">
        <text>leukotriene C4(in) + ATP + H2O = leukotriene C4(out) + ADP + phosphate + H(+)</text>
        <dbReference type="Rhea" id="RHEA:38963"/>
        <dbReference type="ChEBI" id="CHEBI:15377"/>
        <dbReference type="ChEBI" id="CHEBI:15378"/>
        <dbReference type="ChEBI" id="CHEBI:30616"/>
        <dbReference type="ChEBI" id="CHEBI:43474"/>
        <dbReference type="ChEBI" id="CHEBI:57973"/>
        <dbReference type="ChEBI" id="CHEBI:456216"/>
    </reaction>
    <physiologicalReaction direction="left-to-right" evidence="11">
        <dbReference type="Rhea" id="RHEA:38964"/>
    </physiologicalReaction>
</comment>
<dbReference type="GO" id="GO:0016887">
    <property type="term" value="F:ATP hydrolysis activity"/>
    <property type="evidence" value="ECO:0007669"/>
    <property type="project" value="InterPro"/>
</dbReference>
<keyword evidence="6" id="KW-0547">Nucleotide-binding</keyword>
<keyword evidence="4 13" id="KW-0812">Transmembrane</keyword>
<feature type="transmembrane region" description="Helical" evidence="13">
    <location>
        <begin position="189"/>
        <end position="209"/>
    </location>
</feature>
<dbReference type="CDD" id="cd18595">
    <property type="entry name" value="ABC_6TM_MRP1_2_3_6_D1_like"/>
    <property type="match status" value="1"/>
</dbReference>
<evidence type="ECO:0000256" key="11">
    <source>
        <dbReference type="ARBA" id="ARBA00047523"/>
    </source>
</evidence>
<dbReference type="GO" id="GO:0005524">
    <property type="term" value="F:ATP binding"/>
    <property type="evidence" value="ECO:0007669"/>
    <property type="project" value="UniProtKB-KW"/>
</dbReference>
<evidence type="ECO:0000256" key="6">
    <source>
        <dbReference type="ARBA" id="ARBA00022741"/>
    </source>
</evidence>
<evidence type="ECO:0000256" key="12">
    <source>
        <dbReference type="SAM" id="MobiDB-lite"/>
    </source>
</evidence>
<dbReference type="PROSITE" id="PS00211">
    <property type="entry name" value="ABC_TRANSPORTER_1"/>
    <property type="match status" value="1"/>
</dbReference>
<evidence type="ECO:0000256" key="9">
    <source>
        <dbReference type="ARBA" id="ARBA00023136"/>
    </source>
</evidence>
<dbReference type="SUPFAM" id="SSF52540">
    <property type="entry name" value="P-loop containing nucleoside triphosphate hydrolases"/>
    <property type="match status" value="1"/>
</dbReference>
<dbReference type="Gene3D" id="1.20.1560.10">
    <property type="entry name" value="ABC transporter type 1, transmembrane domain"/>
    <property type="match status" value="1"/>
</dbReference>
<dbReference type="InterPro" id="IPR036640">
    <property type="entry name" value="ABC1_TM_sf"/>
</dbReference>
<protein>
    <recommendedName>
        <fullName evidence="10">ABC-type glutathione-S-conjugate transporter</fullName>
        <ecNumber evidence="10">7.6.2.3</ecNumber>
    </recommendedName>
</protein>
<keyword evidence="3" id="KW-0813">Transport</keyword>
<comment type="subcellular location">
    <subcellularLocation>
        <location evidence="1">Vacuole membrane</location>
        <topology evidence="1">Multi-pass membrane protein</topology>
    </subcellularLocation>
</comment>
<dbReference type="InterPro" id="IPR050173">
    <property type="entry name" value="ABC_transporter_C-like"/>
</dbReference>
<accession>A0A0Q9WTK7</accession>
<evidence type="ECO:0000256" key="5">
    <source>
        <dbReference type="ARBA" id="ARBA00022737"/>
    </source>
</evidence>
<dbReference type="PANTHER" id="PTHR24223:SF443">
    <property type="entry name" value="MULTIDRUG-RESISTANCE LIKE PROTEIN 1, ISOFORM I"/>
    <property type="match status" value="1"/>
</dbReference>
<dbReference type="CDD" id="cd03250">
    <property type="entry name" value="ABCC_MRP_domain1"/>
    <property type="match status" value="1"/>
</dbReference>
<keyword evidence="8 13" id="KW-1133">Transmembrane helix</keyword>
<evidence type="ECO:0000256" key="8">
    <source>
        <dbReference type="ARBA" id="ARBA00022989"/>
    </source>
</evidence>
<feature type="transmembrane region" description="Helical" evidence="13">
    <location>
        <begin position="40"/>
        <end position="58"/>
    </location>
</feature>
<dbReference type="Pfam" id="PF00664">
    <property type="entry name" value="ABC_membrane"/>
    <property type="match status" value="1"/>
</dbReference>
<dbReference type="Proteomes" id="UP000008792">
    <property type="component" value="Unassembled WGS sequence"/>
</dbReference>
<dbReference type="PROSITE" id="PS50929">
    <property type="entry name" value="ABC_TM1F"/>
    <property type="match status" value="1"/>
</dbReference>
<organism evidence="16 17">
    <name type="scientific">Drosophila virilis</name>
    <name type="common">Fruit fly</name>
    <dbReference type="NCBI Taxonomy" id="7244"/>
    <lineage>
        <taxon>Eukaryota</taxon>
        <taxon>Metazoa</taxon>
        <taxon>Ecdysozoa</taxon>
        <taxon>Arthropoda</taxon>
        <taxon>Hexapoda</taxon>
        <taxon>Insecta</taxon>
        <taxon>Pterygota</taxon>
        <taxon>Neoptera</taxon>
        <taxon>Endopterygota</taxon>
        <taxon>Diptera</taxon>
        <taxon>Brachycera</taxon>
        <taxon>Muscomorpha</taxon>
        <taxon>Ephydroidea</taxon>
        <taxon>Drosophilidae</taxon>
        <taxon>Drosophila</taxon>
    </lineage>
</organism>
<keyword evidence="17" id="KW-1185">Reference proteome</keyword>
<keyword evidence="7" id="KW-0067">ATP-binding</keyword>
<dbReference type="OrthoDB" id="6500128at2759"/>
<feature type="compositionally biased region" description="Polar residues" evidence="12">
    <location>
        <begin position="298"/>
        <end position="312"/>
    </location>
</feature>
<comment type="similarity">
    <text evidence="2">Belongs to the ABC transporter superfamily. ABCC family. Conjugate transporter (TC 3.A.1.208) subfamily.</text>
</comment>
<feature type="domain" description="ABC transporter" evidence="14">
    <location>
        <begin position="651"/>
        <end position="875"/>
    </location>
</feature>
<dbReference type="InterPro" id="IPR011527">
    <property type="entry name" value="ABC1_TM_dom"/>
</dbReference>
<keyword evidence="5" id="KW-0677">Repeat</keyword>
<feature type="transmembrane region" description="Helical" evidence="13">
    <location>
        <begin position="136"/>
        <end position="155"/>
    </location>
</feature>
<evidence type="ECO:0000313" key="16">
    <source>
        <dbReference type="EMBL" id="KRF85623.1"/>
    </source>
</evidence>
<keyword evidence="9 13" id="KW-0472">Membrane</keyword>
<dbReference type="InterPro" id="IPR017871">
    <property type="entry name" value="ABC_transporter-like_CS"/>
</dbReference>
<dbReference type="EMBL" id="CH940661">
    <property type="protein sequence ID" value="KRF85623.1"/>
    <property type="molecule type" value="Genomic_DNA"/>
</dbReference>
<feature type="transmembrane region" description="Helical" evidence="13">
    <location>
        <begin position="476"/>
        <end position="494"/>
    </location>
</feature>
<dbReference type="SUPFAM" id="SSF90123">
    <property type="entry name" value="ABC transporter transmembrane region"/>
    <property type="match status" value="1"/>
</dbReference>
<dbReference type="PANTHER" id="PTHR24223">
    <property type="entry name" value="ATP-BINDING CASSETTE SUB-FAMILY C"/>
    <property type="match status" value="1"/>
</dbReference>
<dbReference type="InterPro" id="IPR003593">
    <property type="entry name" value="AAA+_ATPase"/>
</dbReference>
<evidence type="ECO:0000256" key="13">
    <source>
        <dbReference type="SAM" id="Phobius"/>
    </source>
</evidence>
<dbReference type="InterPro" id="IPR003439">
    <property type="entry name" value="ABC_transporter-like_ATP-bd"/>
</dbReference>
<dbReference type="SMART" id="SM00382">
    <property type="entry name" value="AAA"/>
    <property type="match status" value="1"/>
</dbReference>
<name>A0A0Q9WTK7_DROVI</name>
<evidence type="ECO:0000256" key="10">
    <source>
        <dbReference type="ARBA" id="ARBA00024220"/>
    </source>
</evidence>
<dbReference type="InterPro" id="IPR056227">
    <property type="entry name" value="TMD0_ABC"/>
</dbReference>
<gene>
    <name evidence="16" type="primary">Dvir\GJ16281</name>
    <name evidence="16" type="ORF">Dvir_GJ16281</name>
</gene>
<feature type="transmembrane region" description="Helical" evidence="13">
    <location>
        <begin position="562"/>
        <end position="582"/>
    </location>
</feature>
<feature type="transmembrane region" description="Helical" evidence="13">
    <location>
        <begin position="594"/>
        <end position="614"/>
    </location>
</feature>
<sequence length="1050" mass="119012">MGDATAFSSMDEFCGSTFWDANETWWTTDPDFTPCFEQTVLVWAPCAFFWLFMLFDFWYLKASLDKNIPWNRLNISKLLINVGLLVVTALDLIMSFVKKGGDSELPLYGVDIWTPIIKLLTFLMVLMFIPLNRKYGVQTSGCQFMFWFLLTIFSIPRCRTEARLHQERGQIIGSQQAEPHDFTWETYQFASFFIFFAFTCLMLILNCFADQLPRQTKYYRGPKEIPELSASFLSRITYSWFDRMALKGYRNPLEEKDLWDLRPQDSCKEVMPTFAHYWNKNVRKNYKRASGGQEPKAQFSNGKVSFENPQSNGRKKGMASIMPPIYRSFGGIFLFGSFFKLITDILTFAQPQVLSLIIGYVEDFAKVPQPEWKGIMYSILLFVLASAQTFILAQYFHRMFIVGLRIRTALINCIYRKALRISNAARKASTVGEIVNLMAVDAQRFMDLTTYLNMLWSAPLQIALALYFLWQQLGPSVLAGLAVMIIMIPLNGFIASRIKTYQIRQMKYKDERVKLMNEVLSGIKVLKLYAWEPSFEKQVLDIRDKEIATLRATAYLNASTSFLWSCAPFLVSLVTFATYVLIDENNVLDAKKTFVSLSLFNILRFPLTMLPMLITNLVQTQVSVQRINKFLNSEELDPNNVQHDASKPHPMSIENGHFSWGDEDEMTLKNINMQVPKNNLVAIVGTVGSGKSSVIQALLGEMEKISGTVNTVGKMAYVPQQAWIQNATVRDNILFGKPYDRKRYNKVIDACALRTDIEILSAGDLTEVGEKGINLSGGQKQRISLARAVYHNADLYLLDDPLSAVDSHVGKHIFEEVIGPKGMLAKKTRVLVTHGITFLPQTDKIYVMKMGEISENGTYAELLKNRGAFADFLMQHLQEGEEEEEELNQIKRQLSQTDPALVAPFEKAILLARTESLSDSISVTSADSLMGGSLRRRGKRQDSYDSNASAASLKKKQEVEGKLIETEKSQTGGVDFAVYKHYIKSVGIFLSVATLVLNFVFQAFQIGSNLWLTQWSNDKAVEHDTGLRNMYLGVYGAFGFGQGSGHNCGY</sequence>
<dbReference type="FunFam" id="3.40.50.300:FF:000812">
    <property type="entry name" value="multidrug resistance-associated protein 1 isoform X15"/>
    <property type="match status" value="1"/>
</dbReference>
<evidence type="ECO:0000259" key="14">
    <source>
        <dbReference type="PROSITE" id="PS50893"/>
    </source>
</evidence>
<dbReference type="Gene3D" id="3.40.50.300">
    <property type="entry name" value="P-loop containing nucleotide triphosphate hydrolases"/>
    <property type="match status" value="1"/>
</dbReference>
<feature type="transmembrane region" description="Helical" evidence="13">
    <location>
        <begin position="451"/>
        <end position="470"/>
    </location>
</feature>
<feature type="transmembrane region" description="Helical" evidence="13">
    <location>
        <begin position="324"/>
        <end position="342"/>
    </location>
</feature>
<dbReference type="GO" id="GO:0015431">
    <property type="term" value="F:ABC-type glutathione S-conjugate transporter activity"/>
    <property type="evidence" value="ECO:0007669"/>
    <property type="project" value="UniProtKB-EC"/>
</dbReference>
<evidence type="ECO:0000259" key="15">
    <source>
        <dbReference type="PROSITE" id="PS50929"/>
    </source>
</evidence>
<dbReference type="FunFam" id="1.20.1560.10:FF:000041">
    <property type="entry name" value="Multidrug-Resistance like protein 1, isoform C"/>
    <property type="match status" value="1"/>
</dbReference>
<feature type="transmembrane region" description="Helical" evidence="13">
    <location>
        <begin position="375"/>
        <end position="396"/>
    </location>
</feature>
<dbReference type="EC" id="7.6.2.3" evidence="10"/>
<evidence type="ECO:0000256" key="7">
    <source>
        <dbReference type="ARBA" id="ARBA00022840"/>
    </source>
</evidence>
<dbReference type="Pfam" id="PF24357">
    <property type="entry name" value="TMD0_ABC"/>
    <property type="match status" value="1"/>
</dbReference>
<dbReference type="PROSITE" id="PS50893">
    <property type="entry name" value="ABC_TRANSPORTER_2"/>
    <property type="match status" value="1"/>
</dbReference>
<evidence type="ECO:0000256" key="2">
    <source>
        <dbReference type="ARBA" id="ARBA00009726"/>
    </source>
</evidence>
<dbReference type="SMR" id="A0A0Q9WTK7"/>
<evidence type="ECO:0000256" key="3">
    <source>
        <dbReference type="ARBA" id="ARBA00022448"/>
    </source>
</evidence>
<feature type="transmembrane region" description="Helical" evidence="13">
    <location>
        <begin position="78"/>
        <end position="97"/>
    </location>
</feature>
<dbReference type="AlphaFoldDB" id="A0A0Q9WTK7"/>
<evidence type="ECO:0000256" key="4">
    <source>
        <dbReference type="ARBA" id="ARBA00022692"/>
    </source>
</evidence>
<feature type="domain" description="ABC transmembrane type-1" evidence="15">
    <location>
        <begin position="334"/>
        <end position="619"/>
    </location>
</feature>
<evidence type="ECO:0000256" key="1">
    <source>
        <dbReference type="ARBA" id="ARBA00004128"/>
    </source>
</evidence>
<reference evidence="16 17" key="1">
    <citation type="journal article" date="2007" name="Nature">
        <title>Evolution of genes and genomes on the Drosophila phylogeny.</title>
        <authorList>
            <consortium name="Drosophila 12 Genomes Consortium"/>
            <person name="Clark A.G."/>
            <person name="Eisen M.B."/>
            <person name="Smith D.R."/>
            <person name="Bergman C.M."/>
            <person name="Oliver B."/>
            <person name="Markow T.A."/>
            <person name="Kaufman T.C."/>
            <person name="Kellis M."/>
            <person name="Gelbart W."/>
            <person name="Iyer V.N."/>
            <person name="Pollard D.A."/>
            <person name="Sackton T.B."/>
            <person name="Larracuente A.M."/>
            <person name="Singh N.D."/>
            <person name="Abad J.P."/>
            <person name="Abt D.N."/>
            <person name="Adryan B."/>
            <person name="Aguade M."/>
            <person name="Akashi H."/>
            <person name="Anderson W.W."/>
            <person name="Aquadro C.F."/>
            <person name="Ardell D.H."/>
            <person name="Arguello R."/>
            <person name="Artieri C.G."/>
            <person name="Barbash D.A."/>
            <person name="Barker D."/>
            <person name="Barsanti P."/>
            <person name="Batterham P."/>
            <person name="Batzoglou S."/>
            <person name="Begun D."/>
            <person name="Bhutkar A."/>
            <person name="Blanco E."/>
            <person name="Bosak S.A."/>
            <person name="Bradley R.K."/>
            <person name="Brand A.D."/>
            <person name="Brent M.R."/>
            <person name="Brooks A.N."/>
            <person name="Brown R.H."/>
            <person name="Butlin R.K."/>
            <person name="Caggese C."/>
            <person name="Calvi B.R."/>
            <person name="Bernardo de Carvalho A."/>
            <person name="Caspi A."/>
            <person name="Castrezana S."/>
            <person name="Celniker S.E."/>
            <person name="Chang J.L."/>
            <person name="Chapple C."/>
            <person name="Chatterji S."/>
            <person name="Chinwalla A."/>
            <person name="Civetta A."/>
            <person name="Clifton S.W."/>
            <person name="Comeron J.M."/>
            <person name="Costello J.C."/>
            <person name="Coyne J.A."/>
            <person name="Daub J."/>
            <person name="David R.G."/>
            <person name="Delcher A.L."/>
            <person name="Delehaunty K."/>
            <person name="Do C.B."/>
            <person name="Ebling H."/>
            <person name="Edwards K."/>
            <person name="Eickbush T."/>
            <person name="Evans J.D."/>
            <person name="Filipski A."/>
            <person name="Findeiss S."/>
            <person name="Freyhult E."/>
            <person name="Fulton L."/>
            <person name="Fulton R."/>
            <person name="Garcia A.C."/>
            <person name="Gardiner A."/>
            <person name="Garfield D.A."/>
            <person name="Garvin B.E."/>
            <person name="Gibson G."/>
            <person name="Gilbert D."/>
            <person name="Gnerre S."/>
            <person name="Godfrey J."/>
            <person name="Good R."/>
            <person name="Gotea V."/>
            <person name="Gravely B."/>
            <person name="Greenberg A.J."/>
            <person name="Griffiths-Jones S."/>
            <person name="Gross S."/>
            <person name="Guigo R."/>
            <person name="Gustafson E.A."/>
            <person name="Haerty W."/>
            <person name="Hahn M.W."/>
            <person name="Halligan D.L."/>
            <person name="Halpern A.L."/>
            <person name="Halter G.M."/>
            <person name="Han M.V."/>
            <person name="Heger A."/>
            <person name="Hillier L."/>
            <person name="Hinrichs A.S."/>
            <person name="Holmes I."/>
            <person name="Hoskins R.A."/>
            <person name="Hubisz M.J."/>
            <person name="Hultmark D."/>
            <person name="Huntley M.A."/>
            <person name="Jaffe D.B."/>
            <person name="Jagadeeshan S."/>
            <person name="Jeck W.R."/>
            <person name="Johnson J."/>
            <person name="Jones C.D."/>
            <person name="Jordan W.C."/>
            <person name="Karpen G.H."/>
            <person name="Kataoka E."/>
            <person name="Keightley P.D."/>
            <person name="Kheradpour P."/>
            <person name="Kirkness E.F."/>
            <person name="Koerich L.B."/>
            <person name="Kristiansen K."/>
            <person name="Kudrna D."/>
            <person name="Kulathinal R.J."/>
            <person name="Kumar S."/>
            <person name="Kwok R."/>
            <person name="Lander E."/>
            <person name="Langley C.H."/>
            <person name="Lapoint R."/>
            <person name="Lazzaro B.P."/>
            <person name="Lee S.J."/>
            <person name="Levesque L."/>
            <person name="Li R."/>
            <person name="Lin C.F."/>
            <person name="Lin M.F."/>
            <person name="Lindblad-Toh K."/>
            <person name="Llopart A."/>
            <person name="Long M."/>
            <person name="Low L."/>
            <person name="Lozovsky E."/>
            <person name="Lu J."/>
            <person name="Luo M."/>
            <person name="Machado C.A."/>
            <person name="Makalowski W."/>
            <person name="Marzo M."/>
            <person name="Matsuda M."/>
            <person name="Matzkin L."/>
            <person name="McAllister B."/>
            <person name="McBride C.S."/>
            <person name="McKernan B."/>
            <person name="McKernan K."/>
            <person name="Mendez-Lago M."/>
            <person name="Minx P."/>
            <person name="Mollenhauer M.U."/>
            <person name="Montooth K."/>
            <person name="Mount S.M."/>
            <person name="Mu X."/>
            <person name="Myers E."/>
            <person name="Negre B."/>
            <person name="Newfeld S."/>
            <person name="Nielsen R."/>
            <person name="Noor M.A."/>
            <person name="O'Grady P."/>
            <person name="Pachter L."/>
            <person name="Papaceit M."/>
            <person name="Parisi M.J."/>
            <person name="Parisi M."/>
            <person name="Parts L."/>
            <person name="Pedersen J.S."/>
            <person name="Pesole G."/>
            <person name="Phillippy A.M."/>
            <person name="Ponting C.P."/>
            <person name="Pop M."/>
            <person name="Porcelli D."/>
            <person name="Powell J.R."/>
            <person name="Prohaska S."/>
            <person name="Pruitt K."/>
            <person name="Puig M."/>
            <person name="Quesneville H."/>
            <person name="Ram K.R."/>
            <person name="Rand D."/>
            <person name="Rasmussen M.D."/>
            <person name="Reed L.K."/>
            <person name="Reenan R."/>
            <person name="Reily A."/>
            <person name="Remington K.A."/>
            <person name="Rieger T.T."/>
            <person name="Ritchie M.G."/>
            <person name="Robin C."/>
            <person name="Rogers Y.H."/>
            <person name="Rohde C."/>
            <person name="Rozas J."/>
            <person name="Rubenfield M.J."/>
            <person name="Ruiz A."/>
            <person name="Russo S."/>
            <person name="Salzberg S.L."/>
            <person name="Sanchez-Gracia A."/>
            <person name="Saranga D.J."/>
            <person name="Sato H."/>
            <person name="Schaeffer S.W."/>
            <person name="Schatz M.C."/>
            <person name="Schlenke T."/>
            <person name="Schwartz R."/>
            <person name="Segarra C."/>
            <person name="Singh R.S."/>
            <person name="Sirot L."/>
            <person name="Sirota M."/>
            <person name="Sisneros N.B."/>
            <person name="Smith C.D."/>
            <person name="Smith T.F."/>
            <person name="Spieth J."/>
            <person name="Stage D.E."/>
            <person name="Stark A."/>
            <person name="Stephan W."/>
            <person name="Strausberg R.L."/>
            <person name="Strempel S."/>
            <person name="Sturgill D."/>
            <person name="Sutton G."/>
            <person name="Sutton G.G."/>
            <person name="Tao W."/>
            <person name="Teichmann S."/>
            <person name="Tobari Y.N."/>
            <person name="Tomimura Y."/>
            <person name="Tsolas J.M."/>
            <person name="Valente V.L."/>
            <person name="Venter E."/>
            <person name="Venter J.C."/>
            <person name="Vicario S."/>
            <person name="Vieira F.G."/>
            <person name="Vilella A.J."/>
            <person name="Villasante A."/>
            <person name="Walenz B."/>
            <person name="Wang J."/>
            <person name="Wasserman M."/>
            <person name="Watts T."/>
            <person name="Wilson D."/>
            <person name="Wilson R.K."/>
            <person name="Wing R.A."/>
            <person name="Wolfner M.F."/>
            <person name="Wong A."/>
            <person name="Wong G.K."/>
            <person name="Wu C.I."/>
            <person name="Wu G."/>
            <person name="Yamamoto D."/>
            <person name="Yang H.P."/>
            <person name="Yang S.P."/>
            <person name="Yorke J.A."/>
            <person name="Yoshida K."/>
            <person name="Zdobnov E."/>
            <person name="Zhang P."/>
            <person name="Zhang Y."/>
            <person name="Zimin A.V."/>
            <person name="Baldwin J."/>
            <person name="Abdouelleil A."/>
            <person name="Abdulkadir J."/>
            <person name="Abebe A."/>
            <person name="Abera B."/>
            <person name="Abreu J."/>
            <person name="Acer S.C."/>
            <person name="Aftuck L."/>
            <person name="Alexander A."/>
            <person name="An P."/>
            <person name="Anderson E."/>
            <person name="Anderson S."/>
            <person name="Arachi H."/>
            <person name="Azer M."/>
            <person name="Bachantsang P."/>
            <person name="Barry A."/>
            <person name="Bayul T."/>
            <person name="Berlin A."/>
            <person name="Bessette D."/>
            <person name="Bloom T."/>
            <person name="Blye J."/>
            <person name="Boguslavskiy L."/>
            <person name="Bonnet C."/>
            <person name="Boukhgalter B."/>
            <person name="Bourzgui I."/>
            <person name="Brown A."/>
            <person name="Cahill P."/>
            <person name="Channer S."/>
            <person name="Cheshatsang Y."/>
            <person name="Chuda L."/>
            <person name="Citroen M."/>
            <person name="Collymore A."/>
            <person name="Cooke P."/>
            <person name="Costello M."/>
            <person name="D'Aco K."/>
            <person name="Daza R."/>
            <person name="De Haan G."/>
            <person name="DeGray S."/>
            <person name="DeMaso C."/>
            <person name="Dhargay N."/>
            <person name="Dooley K."/>
            <person name="Dooley E."/>
            <person name="Doricent M."/>
            <person name="Dorje P."/>
            <person name="Dorjee K."/>
            <person name="Dupes A."/>
            <person name="Elong R."/>
            <person name="Falk J."/>
            <person name="Farina A."/>
            <person name="Faro S."/>
            <person name="Ferguson D."/>
            <person name="Fisher S."/>
            <person name="Foley C.D."/>
            <person name="Franke A."/>
            <person name="Friedrich D."/>
            <person name="Gadbois L."/>
            <person name="Gearin G."/>
            <person name="Gearin C.R."/>
            <person name="Giannoukos G."/>
            <person name="Goode T."/>
            <person name="Graham J."/>
            <person name="Grandbois E."/>
            <person name="Grewal S."/>
            <person name="Gyaltsen K."/>
            <person name="Hafez N."/>
            <person name="Hagos B."/>
            <person name="Hall J."/>
            <person name="Henson C."/>
            <person name="Hollinger A."/>
            <person name="Honan T."/>
            <person name="Huard M.D."/>
            <person name="Hughes L."/>
            <person name="Hurhula B."/>
            <person name="Husby M.E."/>
            <person name="Kamat A."/>
            <person name="Kanga B."/>
            <person name="Kashin S."/>
            <person name="Khazanovich D."/>
            <person name="Kisner P."/>
            <person name="Lance K."/>
            <person name="Lara M."/>
            <person name="Lee W."/>
            <person name="Lennon N."/>
            <person name="Letendre F."/>
            <person name="LeVine R."/>
            <person name="Lipovsky A."/>
            <person name="Liu X."/>
            <person name="Liu J."/>
            <person name="Liu S."/>
            <person name="Lokyitsang T."/>
            <person name="Lokyitsang Y."/>
            <person name="Lubonja R."/>
            <person name="Lui A."/>
            <person name="MacDonald P."/>
            <person name="Magnisalis V."/>
            <person name="Maru K."/>
            <person name="Matthews C."/>
            <person name="McCusker W."/>
            <person name="McDonough S."/>
            <person name="Mehta T."/>
            <person name="Meldrim J."/>
            <person name="Meneus L."/>
            <person name="Mihai O."/>
            <person name="Mihalev A."/>
            <person name="Mihova T."/>
            <person name="Mittelman R."/>
            <person name="Mlenga V."/>
            <person name="Montmayeur A."/>
            <person name="Mulrain L."/>
            <person name="Navidi A."/>
            <person name="Naylor J."/>
            <person name="Negash T."/>
            <person name="Nguyen T."/>
            <person name="Nguyen N."/>
            <person name="Nicol R."/>
            <person name="Norbu C."/>
            <person name="Norbu N."/>
            <person name="Novod N."/>
            <person name="O'Neill B."/>
            <person name="Osman S."/>
            <person name="Markiewicz E."/>
            <person name="Oyono O.L."/>
            <person name="Patti C."/>
            <person name="Phunkhang P."/>
            <person name="Pierre F."/>
            <person name="Priest M."/>
            <person name="Raghuraman S."/>
            <person name="Rege F."/>
            <person name="Reyes R."/>
            <person name="Rise C."/>
            <person name="Rogov P."/>
            <person name="Ross K."/>
            <person name="Ryan E."/>
            <person name="Settipalli S."/>
            <person name="Shea T."/>
            <person name="Sherpa N."/>
            <person name="Shi L."/>
            <person name="Shih D."/>
            <person name="Sparrow T."/>
            <person name="Spaulding J."/>
            <person name="Stalker J."/>
            <person name="Stange-Thomann N."/>
            <person name="Stavropoulos S."/>
            <person name="Stone C."/>
            <person name="Strader C."/>
            <person name="Tesfaye S."/>
            <person name="Thomson T."/>
            <person name="Thoulutsang Y."/>
            <person name="Thoulutsang D."/>
            <person name="Topham K."/>
            <person name="Topping I."/>
            <person name="Tsamla T."/>
            <person name="Vassiliev H."/>
            <person name="Vo A."/>
            <person name="Wangchuk T."/>
            <person name="Wangdi T."/>
            <person name="Weiand M."/>
            <person name="Wilkinson J."/>
            <person name="Wilson A."/>
            <person name="Yadav S."/>
            <person name="Young G."/>
            <person name="Yu Q."/>
            <person name="Zembek L."/>
            <person name="Zhong D."/>
            <person name="Zimmer A."/>
            <person name="Zwirko Z."/>
            <person name="Jaffe D.B."/>
            <person name="Alvarez P."/>
            <person name="Brockman W."/>
            <person name="Butler J."/>
            <person name="Chin C."/>
            <person name="Gnerre S."/>
            <person name="Grabherr M."/>
            <person name="Kleber M."/>
            <person name="Mauceli E."/>
            <person name="MacCallum I."/>
        </authorList>
    </citation>
    <scope>NUCLEOTIDE SEQUENCE [LARGE SCALE GENOMIC DNA]</scope>
    <source>
        <strain evidence="17">Tucson 15010-1051.87</strain>
    </source>
</reference>
<feature type="region of interest" description="Disordered" evidence="12">
    <location>
        <begin position="292"/>
        <end position="312"/>
    </location>
</feature>
<dbReference type="InterPro" id="IPR027417">
    <property type="entry name" value="P-loop_NTPase"/>
</dbReference>